<evidence type="ECO:0000313" key="4">
    <source>
        <dbReference type="Proteomes" id="UP000776983"/>
    </source>
</evidence>
<feature type="domain" description="Helix-hairpin-helix DNA-binding motif class 1" evidence="2">
    <location>
        <begin position="125"/>
        <end position="145"/>
    </location>
</feature>
<dbReference type="RefSeq" id="WP_226954360.1">
    <property type="nucleotide sequence ID" value="NZ_JACDXW010000004.1"/>
</dbReference>
<dbReference type="InterPro" id="IPR003583">
    <property type="entry name" value="Hlx-hairpin-Hlx_DNA-bd_motif"/>
</dbReference>
<feature type="region of interest" description="Disordered" evidence="1">
    <location>
        <begin position="148"/>
        <end position="170"/>
    </location>
</feature>
<keyword evidence="4" id="KW-1185">Reference proteome</keyword>
<dbReference type="Proteomes" id="UP000776983">
    <property type="component" value="Unassembled WGS sequence"/>
</dbReference>
<evidence type="ECO:0000256" key="1">
    <source>
        <dbReference type="SAM" id="MobiDB-lite"/>
    </source>
</evidence>
<dbReference type="InterPro" id="IPR010994">
    <property type="entry name" value="RuvA_2-like"/>
</dbReference>
<reference evidence="3 4" key="1">
    <citation type="submission" date="2020-07" db="EMBL/GenBank/DDBJ databases">
        <title>Pusillimonas sp. nov., isolated from poultry manure in Taiwan.</title>
        <authorList>
            <person name="Lin S.-Y."/>
            <person name="Tang Y.-S."/>
            <person name="Young C.-C."/>
        </authorList>
    </citation>
    <scope>NUCLEOTIDE SEQUENCE [LARGE SCALE GENOMIC DNA]</scope>
    <source>
        <strain evidence="3 4">CC-YST705</strain>
    </source>
</reference>
<dbReference type="SMART" id="SM00278">
    <property type="entry name" value="HhH1"/>
    <property type="match status" value="2"/>
</dbReference>
<dbReference type="PANTHER" id="PTHR21180">
    <property type="entry name" value="ENDONUCLEASE/EXONUCLEASE/PHOSPHATASE FAMILY DOMAIN-CONTAINING PROTEIN 1"/>
    <property type="match status" value="1"/>
</dbReference>
<proteinExistence type="predicted"/>
<accession>A0ABS8CDA1</accession>
<evidence type="ECO:0000259" key="2">
    <source>
        <dbReference type="SMART" id="SM00278"/>
    </source>
</evidence>
<organism evidence="3 4">
    <name type="scientific">Mesopusillimonas faecipullorum</name>
    <dbReference type="NCBI Taxonomy" id="2755040"/>
    <lineage>
        <taxon>Bacteria</taxon>
        <taxon>Pseudomonadati</taxon>
        <taxon>Pseudomonadota</taxon>
        <taxon>Betaproteobacteria</taxon>
        <taxon>Burkholderiales</taxon>
        <taxon>Alcaligenaceae</taxon>
        <taxon>Mesopusillimonas</taxon>
    </lineage>
</organism>
<dbReference type="SUPFAM" id="SSF47781">
    <property type="entry name" value="RuvA domain 2-like"/>
    <property type="match status" value="1"/>
</dbReference>
<protein>
    <submittedName>
        <fullName evidence="3">Helix-hairpin-helix domain-containing protein</fullName>
    </submittedName>
</protein>
<comment type="caution">
    <text evidence="3">The sequence shown here is derived from an EMBL/GenBank/DDBJ whole genome shotgun (WGS) entry which is preliminary data.</text>
</comment>
<gene>
    <name evidence="3" type="ORF">H0484_09605</name>
</gene>
<dbReference type="Pfam" id="PF12836">
    <property type="entry name" value="HHH_3"/>
    <property type="match status" value="1"/>
</dbReference>
<feature type="region of interest" description="Disordered" evidence="1">
    <location>
        <begin position="12"/>
        <end position="38"/>
    </location>
</feature>
<dbReference type="InterPro" id="IPR051675">
    <property type="entry name" value="Endo/Exo/Phosphatase_dom_1"/>
</dbReference>
<name>A0ABS8CDA1_9BURK</name>
<evidence type="ECO:0000313" key="3">
    <source>
        <dbReference type="EMBL" id="MCB5364001.1"/>
    </source>
</evidence>
<dbReference type="Gene3D" id="1.10.150.280">
    <property type="entry name" value="AF1531-like domain"/>
    <property type="match status" value="1"/>
</dbReference>
<feature type="domain" description="Helix-hairpin-helix DNA-binding motif class 1" evidence="2">
    <location>
        <begin position="95"/>
        <end position="114"/>
    </location>
</feature>
<sequence>MNPFIDSTLAEPLQDAAAHWPKGERASGGPSQGRPSRMARLLRRRSRALKSDKARSKPSGVGLKRLAGNAVVLLGLALSGSVPAWAVDVNSATQESLQTIRGIGPKTAQAILDERMRGGAFDSFEDLSERVKGIGAKKVQSLQAAGLKLSAPRMTASPDKPGVSKSVAGR</sequence>
<dbReference type="PANTHER" id="PTHR21180:SF32">
    <property type="entry name" value="ENDONUCLEASE_EXONUCLEASE_PHOSPHATASE FAMILY DOMAIN-CONTAINING PROTEIN 1"/>
    <property type="match status" value="1"/>
</dbReference>
<dbReference type="EMBL" id="JACDXW010000004">
    <property type="protein sequence ID" value="MCB5364001.1"/>
    <property type="molecule type" value="Genomic_DNA"/>
</dbReference>